<dbReference type="PANTHER" id="PTHR22926">
    <property type="entry name" value="PHOSPHO-N-ACETYLMURAMOYL-PENTAPEPTIDE-TRANSFERASE"/>
    <property type="match status" value="1"/>
</dbReference>
<dbReference type="EMBL" id="BCNO01000001">
    <property type="protein sequence ID" value="GAQ94539.1"/>
    <property type="molecule type" value="Genomic_DNA"/>
</dbReference>
<dbReference type="InterPro" id="IPR000715">
    <property type="entry name" value="Glycosyl_transferase_4"/>
</dbReference>
<dbReference type="Proteomes" id="UP000054976">
    <property type="component" value="Unassembled WGS sequence"/>
</dbReference>
<keyword evidence="2" id="KW-1003">Cell membrane</keyword>
<evidence type="ECO:0000313" key="9">
    <source>
        <dbReference type="EMBL" id="GAQ94539.1"/>
    </source>
</evidence>
<evidence type="ECO:0000256" key="8">
    <source>
        <dbReference type="SAM" id="Phobius"/>
    </source>
</evidence>
<dbReference type="STRING" id="86166.TAGGR_1723"/>
<feature type="binding site" evidence="7">
    <location>
        <position position="231"/>
    </location>
    <ligand>
        <name>Mg(2+)</name>
        <dbReference type="ChEBI" id="CHEBI:18420"/>
    </ligand>
</feature>
<feature type="transmembrane region" description="Helical" evidence="8">
    <location>
        <begin position="318"/>
        <end position="338"/>
    </location>
</feature>
<dbReference type="GO" id="GO:0016780">
    <property type="term" value="F:phosphotransferase activity, for other substituted phosphate groups"/>
    <property type="evidence" value="ECO:0007669"/>
    <property type="project" value="InterPro"/>
</dbReference>
<feature type="transmembrane region" description="Helical" evidence="8">
    <location>
        <begin position="257"/>
        <end position="276"/>
    </location>
</feature>
<comment type="subcellular location">
    <subcellularLocation>
        <location evidence="1">Cell membrane</location>
        <topology evidence="1">Multi-pass membrane protein</topology>
    </subcellularLocation>
</comment>
<dbReference type="GO" id="GO:0044038">
    <property type="term" value="P:cell wall macromolecule biosynthetic process"/>
    <property type="evidence" value="ECO:0007669"/>
    <property type="project" value="TreeGrafter"/>
</dbReference>
<keyword evidence="7" id="KW-0479">Metal-binding</keyword>
<feature type="transmembrane region" description="Helical" evidence="8">
    <location>
        <begin position="18"/>
        <end position="37"/>
    </location>
</feature>
<evidence type="ECO:0000256" key="5">
    <source>
        <dbReference type="ARBA" id="ARBA00022989"/>
    </source>
</evidence>
<name>A0A0U9HNF7_9BACT</name>
<keyword evidence="3 9" id="KW-0808">Transferase</keyword>
<evidence type="ECO:0000313" key="10">
    <source>
        <dbReference type="Proteomes" id="UP000054976"/>
    </source>
</evidence>
<comment type="caution">
    <text evidence="9">The sequence shown here is derived from an EMBL/GenBank/DDBJ whole genome shotgun (WGS) entry which is preliminary data.</text>
</comment>
<dbReference type="GO" id="GO:0005886">
    <property type="term" value="C:plasma membrane"/>
    <property type="evidence" value="ECO:0007669"/>
    <property type="project" value="UniProtKB-SubCell"/>
</dbReference>
<organism evidence="9 10">
    <name type="scientific">Thermodesulfovibrio aggregans</name>
    <dbReference type="NCBI Taxonomy" id="86166"/>
    <lineage>
        <taxon>Bacteria</taxon>
        <taxon>Pseudomonadati</taxon>
        <taxon>Nitrospirota</taxon>
        <taxon>Thermodesulfovibrionia</taxon>
        <taxon>Thermodesulfovibrionales</taxon>
        <taxon>Thermodesulfovibrionaceae</taxon>
        <taxon>Thermodesulfovibrio</taxon>
    </lineage>
</organism>
<feature type="transmembrane region" description="Helical" evidence="8">
    <location>
        <begin position="177"/>
        <end position="196"/>
    </location>
</feature>
<feature type="transmembrane region" description="Helical" evidence="8">
    <location>
        <begin position="151"/>
        <end position="170"/>
    </location>
</feature>
<dbReference type="Pfam" id="PF00953">
    <property type="entry name" value="Glycos_transf_4"/>
    <property type="match status" value="1"/>
</dbReference>
<dbReference type="GO" id="GO:0046872">
    <property type="term" value="F:metal ion binding"/>
    <property type="evidence" value="ECO:0007669"/>
    <property type="project" value="UniProtKB-KW"/>
</dbReference>
<evidence type="ECO:0000256" key="7">
    <source>
        <dbReference type="PIRSR" id="PIRSR600715-1"/>
    </source>
</evidence>
<keyword evidence="4 8" id="KW-0812">Transmembrane</keyword>
<feature type="transmembrane region" description="Helical" evidence="8">
    <location>
        <begin position="232"/>
        <end position="251"/>
    </location>
</feature>
<feature type="transmembrane region" description="Helical" evidence="8">
    <location>
        <begin position="88"/>
        <end position="106"/>
    </location>
</feature>
<dbReference type="AlphaFoldDB" id="A0A0U9HNF7"/>
<comment type="cofactor">
    <cofactor evidence="7">
        <name>Mg(2+)</name>
        <dbReference type="ChEBI" id="CHEBI:18420"/>
    </cofactor>
</comment>
<evidence type="ECO:0000256" key="3">
    <source>
        <dbReference type="ARBA" id="ARBA00022679"/>
    </source>
</evidence>
<sequence>MISQIYGIIEKSGDFGGIMPYLLIAFISSFLLCLFLVKLKHKSHLDSLSGVQKFHSWHAPRTGGLAIFLSLIFAGIAFFIAGKDFSDKFILVIISCVPVFSGGFIEDITKKVSSKIRLLSAFLSGILACFLLDANLLRVDIPYFDDVLKSSFIFSLLFTSFALAGVSNAINIIDGFNGLASGVSIIVFLSYAYVSFLVGDSFLLYLNLCIFASLMGFFLWNYPFGKIFLGDGGAYTLGFLAGLNGILLVKYHTQVSAWFPFLLLIYPIWETVFSIWRKKYARGLSPFKPDSIHLHMLIYKRIVRPKFRKIKKRLRNSLTSPYLWIVQILCTIPAVLFWRNTTVLIGFCIAFALFYVWLYFKIVKFKTPKILRF</sequence>
<keyword evidence="7" id="KW-0460">Magnesium</keyword>
<reference evidence="10" key="1">
    <citation type="submission" date="2016-01" db="EMBL/GenBank/DDBJ databases">
        <title>Draft genome sequence of Thermodesulfovibrio aggregans strain TGE-P1.</title>
        <authorList>
            <person name="Sekiguchi Y."/>
            <person name="Ohashi A."/>
            <person name="Matsuura N."/>
            <person name="Tourlousse M.D."/>
        </authorList>
    </citation>
    <scope>NUCLEOTIDE SEQUENCE [LARGE SCALE GENOMIC DNA]</scope>
    <source>
        <strain evidence="10">TGE-P1</strain>
    </source>
</reference>
<evidence type="ECO:0000256" key="4">
    <source>
        <dbReference type="ARBA" id="ARBA00022692"/>
    </source>
</evidence>
<dbReference type="CDD" id="cd06912">
    <property type="entry name" value="GT_MraY_like"/>
    <property type="match status" value="1"/>
</dbReference>
<dbReference type="GO" id="GO:0071555">
    <property type="term" value="P:cell wall organization"/>
    <property type="evidence" value="ECO:0007669"/>
    <property type="project" value="TreeGrafter"/>
</dbReference>
<feature type="transmembrane region" description="Helical" evidence="8">
    <location>
        <begin position="63"/>
        <end position="82"/>
    </location>
</feature>
<feature type="transmembrane region" description="Helical" evidence="8">
    <location>
        <begin position="202"/>
        <end position="220"/>
    </location>
</feature>
<protein>
    <submittedName>
        <fullName evidence="9">UDP-N-acetylmuramyl pentapeptide phosphotransferase</fullName>
    </submittedName>
</protein>
<proteinExistence type="predicted"/>
<keyword evidence="5 8" id="KW-1133">Transmembrane helix</keyword>
<feature type="binding site" evidence="7">
    <location>
        <position position="171"/>
    </location>
    <ligand>
        <name>Mg(2+)</name>
        <dbReference type="ChEBI" id="CHEBI:18420"/>
    </ligand>
</feature>
<dbReference type="PANTHER" id="PTHR22926:SF3">
    <property type="entry name" value="UNDECAPRENYL-PHOSPHATE ALPHA-N-ACETYLGLUCOSAMINYL 1-PHOSPHATE TRANSFERASE"/>
    <property type="match status" value="1"/>
</dbReference>
<dbReference type="RefSeq" id="WP_236698894.1">
    <property type="nucleotide sequence ID" value="NZ_BCNO01000001.1"/>
</dbReference>
<keyword evidence="10" id="KW-1185">Reference proteome</keyword>
<evidence type="ECO:0000256" key="1">
    <source>
        <dbReference type="ARBA" id="ARBA00004651"/>
    </source>
</evidence>
<evidence type="ECO:0000256" key="2">
    <source>
        <dbReference type="ARBA" id="ARBA00022475"/>
    </source>
</evidence>
<keyword evidence="6 8" id="KW-0472">Membrane</keyword>
<evidence type="ECO:0000256" key="6">
    <source>
        <dbReference type="ARBA" id="ARBA00023136"/>
    </source>
</evidence>
<feature type="transmembrane region" description="Helical" evidence="8">
    <location>
        <begin position="118"/>
        <end position="139"/>
    </location>
</feature>
<gene>
    <name evidence="9" type="ORF">TAGGR_1723</name>
</gene>
<accession>A0A0U9HNF7</accession>
<feature type="transmembrane region" description="Helical" evidence="8">
    <location>
        <begin position="344"/>
        <end position="363"/>
    </location>
</feature>
<dbReference type="GO" id="GO:0009103">
    <property type="term" value="P:lipopolysaccharide biosynthetic process"/>
    <property type="evidence" value="ECO:0007669"/>
    <property type="project" value="TreeGrafter"/>
</dbReference>